<evidence type="ECO:0000313" key="2">
    <source>
        <dbReference type="EMBL" id="UNZ07436.1"/>
    </source>
</evidence>
<accession>A0ABY3ZAV7</accession>
<feature type="transmembrane region" description="Helical" evidence="1">
    <location>
        <begin position="53"/>
        <end position="75"/>
    </location>
</feature>
<sequence>MRDITDPVDALGRAAAVEKAARLRSGWYARYLWVYAAGQLVLVPTALLGHGPVAALLFTLVNGGLVTGLSVYAARQRIVRRGFGARHGVLIGAWAVLYTAAVFLGKSAFEDSRVFAVVAAAVCALPLAVGASLETRRSS</sequence>
<organism evidence="2 3">
    <name type="scientific">Streptomyces rimosus subsp. rimosus</name>
    <dbReference type="NCBI Taxonomy" id="132474"/>
    <lineage>
        <taxon>Bacteria</taxon>
        <taxon>Bacillati</taxon>
        <taxon>Actinomycetota</taxon>
        <taxon>Actinomycetes</taxon>
        <taxon>Kitasatosporales</taxon>
        <taxon>Streptomycetaceae</taxon>
        <taxon>Streptomyces</taxon>
    </lineage>
</organism>
<reference evidence="2 3" key="1">
    <citation type="submission" date="2022-03" db="EMBL/GenBank/DDBJ databases">
        <title>Complete genome of Streptomyces rimosus ssp. rimosus R7 (=ATCC 10970).</title>
        <authorList>
            <person name="Beganovic S."/>
            <person name="Ruckert C."/>
            <person name="Busche T."/>
            <person name="Kalinowski J."/>
            <person name="Wittmann C."/>
        </authorList>
    </citation>
    <scope>NUCLEOTIDE SEQUENCE [LARGE SCALE GENOMIC DNA]</scope>
    <source>
        <strain evidence="2 3">R7</strain>
    </source>
</reference>
<feature type="transmembrane region" description="Helical" evidence="1">
    <location>
        <begin position="28"/>
        <end position="47"/>
    </location>
</feature>
<protein>
    <recommendedName>
        <fullName evidence="4">Integral membrane protein</fullName>
    </recommendedName>
</protein>
<evidence type="ECO:0008006" key="4">
    <source>
        <dbReference type="Google" id="ProtNLM"/>
    </source>
</evidence>
<dbReference type="GeneID" id="66853419"/>
<dbReference type="Proteomes" id="UP000829494">
    <property type="component" value="Chromosome"/>
</dbReference>
<evidence type="ECO:0000313" key="3">
    <source>
        <dbReference type="Proteomes" id="UP000829494"/>
    </source>
</evidence>
<feature type="transmembrane region" description="Helical" evidence="1">
    <location>
        <begin position="87"/>
        <end position="108"/>
    </location>
</feature>
<keyword evidence="3" id="KW-1185">Reference proteome</keyword>
<dbReference type="EMBL" id="CP094298">
    <property type="protein sequence ID" value="UNZ07436.1"/>
    <property type="molecule type" value="Genomic_DNA"/>
</dbReference>
<keyword evidence="1" id="KW-1133">Transmembrane helix</keyword>
<evidence type="ECO:0000256" key="1">
    <source>
        <dbReference type="SAM" id="Phobius"/>
    </source>
</evidence>
<keyword evidence="1" id="KW-0812">Transmembrane</keyword>
<feature type="transmembrane region" description="Helical" evidence="1">
    <location>
        <begin position="114"/>
        <end position="133"/>
    </location>
</feature>
<dbReference type="RefSeq" id="WP_003986900.1">
    <property type="nucleotide sequence ID" value="NZ_CP043497.1"/>
</dbReference>
<gene>
    <name evidence="2" type="ORF">SRIMR7_35310</name>
</gene>
<name>A0ABY3ZAV7_STRRM</name>
<keyword evidence="1" id="KW-0472">Membrane</keyword>
<proteinExistence type="predicted"/>